<keyword evidence="5 11" id="KW-0436">Ligase</keyword>
<protein>
    <recommendedName>
        <fullName evidence="11">Arginine--tRNA ligase</fullName>
        <ecNumber evidence="11">6.1.1.19</ecNumber>
    </recommendedName>
    <alternativeName>
        <fullName evidence="11">Arginyl-tRNA synthetase</fullName>
        <shortName evidence="11">ArgRS</shortName>
    </alternativeName>
</protein>
<dbReference type="SUPFAM" id="SSF55190">
    <property type="entry name" value="Arginyl-tRNA synthetase (ArgRS), N-terminal 'additional' domain"/>
    <property type="match status" value="1"/>
</dbReference>
<comment type="catalytic activity">
    <reaction evidence="10 11">
        <text>tRNA(Arg) + L-arginine + ATP = L-arginyl-tRNA(Arg) + AMP + diphosphate</text>
        <dbReference type="Rhea" id="RHEA:20301"/>
        <dbReference type="Rhea" id="RHEA-COMP:9658"/>
        <dbReference type="Rhea" id="RHEA-COMP:9673"/>
        <dbReference type="ChEBI" id="CHEBI:30616"/>
        <dbReference type="ChEBI" id="CHEBI:32682"/>
        <dbReference type="ChEBI" id="CHEBI:33019"/>
        <dbReference type="ChEBI" id="CHEBI:78442"/>
        <dbReference type="ChEBI" id="CHEBI:78513"/>
        <dbReference type="ChEBI" id="CHEBI:456215"/>
        <dbReference type="EC" id="6.1.1.19"/>
    </reaction>
</comment>
<dbReference type="Gene3D" id="1.10.730.10">
    <property type="entry name" value="Isoleucyl-tRNA Synthetase, Domain 1"/>
    <property type="match status" value="1"/>
</dbReference>
<dbReference type="FunFam" id="3.40.50.620:FF:000116">
    <property type="entry name" value="Arginine--tRNA ligase"/>
    <property type="match status" value="1"/>
</dbReference>
<keyword evidence="8 11" id="KW-0648">Protein biosynthesis</keyword>
<evidence type="ECO:0000313" key="16">
    <source>
        <dbReference type="Proteomes" id="UP000001700"/>
    </source>
</evidence>
<dbReference type="InterPro" id="IPR008909">
    <property type="entry name" value="DALR_anticod-bd"/>
</dbReference>
<organism evidence="15 16">
    <name type="scientific">Riesia pediculicola (strain USDA)</name>
    <dbReference type="NCBI Taxonomy" id="515618"/>
    <lineage>
        <taxon>Bacteria</taxon>
        <taxon>Pseudomonadati</taxon>
        <taxon>Pseudomonadota</taxon>
        <taxon>Gammaproteobacteria</taxon>
        <taxon>Enterobacterales</taxon>
        <taxon>Enterobacteriaceae</taxon>
        <taxon>Candidatus Riesia</taxon>
    </lineage>
</organism>
<evidence type="ECO:0000259" key="14">
    <source>
        <dbReference type="SMART" id="SM01016"/>
    </source>
</evidence>
<evidence type="ECO:0000256" key="8">
    <source>
        <dbReference type="ARBA" id="ARBA00022917"/>
    </source>
</evidence>
<accession>D4G8A3</accession>
<dbReference type="PANTHER" id="PTHR11956">
    <property type="entry name" value="ARGINYL-TRNA SYNTHETASE"/>
    <property type="match status" value="1"/>
</dbReference>
<keyword evidence="9 11" id="KW-0030">Aminoacyl-tRNA synthetase</keyword>
<keyword evidence="7 11" id="KW-0067">ATP-binding</keyword>
<dbReference type="GO" id="GO:0005737">
    <property type="term" value="C:cytoplasm"/>
    <property type="evidence" value="ECO:0007669"/>
    <property type="project" value="UniProtKB-SubCell"/>
</dbReference>
<dbReference type="PANTHER" id="PTHR11956:SF5">
    <property type="entry name" value="ARGININE--TRNA LIGASE, CYTOPLASMIC"/>
    <property type="match status" value="1"/>
</dbReference>
<dbReference type="PRINTS" id="PR01038">
    <property type="entry name" value="TRNASYNTHARG"/>
</dbReference>
<evidence type="ECO:0000256" key="9">
    <source>
        <dbReference type="ARBA" id="ARBA00023146"/>
    </source>
</evidence>
<comment type="subunit">
    <text evidence="3 11">Monomer.</text>
</comment>
<evidence type="ECO:0000256" key="4">
    <source>
        <dbReference type="ARBA" id="ARBA00022490"/>
    </source>
</evidence>
<evidence type="ECO:0000256" key="11">
    <source>
        <dbReference type="HAMAP-Rule" id="MF_00123"/>
    </source>
</evidence>
<dbReference type="InterPro" id="IPR001412">
    <property type="entry name" value="aa-tRNA-synth_I_CS"/>
</dbReference>
<reference evidence="15" key="1">
    <citation type="submission" date="2008-05" db="EMBL/GenBank/DDBJ databases">
        <title>Genome sequence of Riesia pediculicola USDA.</title>
        <authorList>
            <person name="Kirkness E.F."/>
        </authorList>
    </citation>
    <scope>NUCLEOTIDE SEQUENCE [LARGE SCALE GENOMIC DNA]</scope>
    <source>
        <strain evidence="15">USDA</strain>
    </source>
</reference>
<dbReference type="InterPro" id="IPR005148">
    <property type="entry name" value="Arg-tRNA-synth_N"/>
</dbReference>
<evidence type="ECO:0000259" key="13">
    <source>
        <dbReference type="SMART" id="SM00836"/>
    </source>
</evidence>
<dbReference type="InterPro" id="IPR035684">
    <property type="entry name" value="ArgRS_core"/>
</dbReference>
<feature type="domain" description="Arginyl tRNA synthetase N-terminal" evidence="14">
    <location>
        <begin position="1"/>
        <end position="88"/>
    </location>
</feature>
<dbReference type="Pfam" id="PF03485">
    <property type="entry name" value="Arg_tRNA_synt_N"/>
    <property type="match status" value="1"/>
</dbReference>
<sequence length="584" mass="68354">MNIKREIQEKIQNTINFHSLSNGKDIQVRFSNHSNKFGNYQVDGLSNMLRSNRISLKEFGKKLLLELSKQEYFKKIEIIEPNFINVFLEEKWINQQIDCMLSEKYLSTIRSENTEKNMVTIIDYSSPNIAKNMHVGHLRSTIIGDSIVRISKFLGKKIIKVNHIGDWGTHFGMLIAYLKEILRKNSTQNITLEKLEEFYQESRKIFDQDKEFSKISRRYIQKLQSGNSELLELWKNLVHITISENQRIYKLLGVSLKKKDIVAESFYKSMLEEIVEDLKHRKIAVVDKGAVVVYLEEFKNKYGKPSAVMIQKSDGGYLYTTTEIACLKYRCQKLKADRILYYVDSRQKRHLQQSWIIAKKAGYVEENVKLEHHQIGMILGKDKKPFRTRSGKNVKLFEILEKSIIKAKQFISEKGLKNSRKRNILKIARKIGIGSVKYSDLSKNRKTDYIFNWSTIFSFIGNTASYIQYTYSRANSLIKKSKMNLNEIKDETFIATNSYEKIISMHLLRFVEILQETSQKGLPNILCNYLYRLSNEFSKFYENCSIINVQDKTRKKNRLKLVYLTKITIKIGLNLLGIQTISKM</sequence>
<dbReference type="InterPro" id="IPR036695">
    <property type="entry name" value="Arg-tRNA-synth_N_sf"/>
</dbReference>
<dbReference type="EMBL" id="CP001085">
    <property type="protein sequence ID" value="ADD79786.1"/>
    <property type="molecule type" value="Genomic_DNA"/>
</dbReference>
<feature type="domain" description="DALR anticodon binding" evidence="13">
    <location>
        <begin position="467"/>
        <end position="584"/>
    </location>
</feature>
<dbReference type="STRING" id="515618.RIEPE_0309"/>
<dbReference type="eggNOG" id="COG0018">
    <property type="taxonomic scope" value="Bacteria"/>
</dbReference>
<dbReference type="Gene3D" id="3.40.50.620">
    <property type="entry name" value="HUPs"/>
    <property type="match status" value="1"/>
</dbReference>
<dbReference type="SMART" id="SM01016">
    <property type="entry name" value="Arg_tRNA_synt_N"/>
    <property type="match status" value="1"/>
</dbReference>
<gene>
    <name evidence="11 15" type="primary">argS</name>
    <name evidence="15" type="ordered locus">RIEPE_0309</name>
</gene>
<dbReference type="EC" id="6.1.1.19" evidence="11"/>
<evidence type="ECO:0000256" key="10">
    <source>
        <dbReference type="ARBA" id="ARBA00049339"/>
    </source>
</evidence>
<dbReference type="HAMAP" id="MF_00123">
    <property type="entry name" value="Arg_tRNA_synth"/>
    <property type="match status" value="1"/>
</dbReference>
<evidence type="ECO:0000256" key="3">
    <source>
        <dbReference type="ARBA" id="ARBA00011245"/>
    </source>
</evidence>
<dbReference type="KEGG" id="rip:RIEPE_0309"/>
<evidence type="ECO:0000256" key="1">
    <source>
        <dbReference type="ARBA" id="ARBA00004496"/>
    </source>
</evidence>
<dbReference type="PROSITE" id="PS00178">
    <property type="entry name" value="AA_TRNA_LIGASE_I"/>
    <property type="match status" value="1"/>
</dbReference>
<dbReference type="InterPro" id="IPR014729">
    <property type="entry name" value="Rossmann-like_a/b/a_fold"/>
</dbReference>
<dbReference type="Pfam" id="PF05746">
    <property type="entry name" value="DALR_1"/>
    <property type="match status" value="1"/>
</dbReference>
<dbReference type="FunFam" id="1.10.730.10:FF:000006">
    <property type="entry name" value="Arginyl-tRNA synthetase 2, mitochondrial"/>
    <property type="match status" value="1"/>
</dbReference>
<dbReference type="GO" id="GO:0006420">
    <property type="term" value="P:arginyl-tRNA aminoacylation"/>
    <property type="evidence" value="ECO:0007669"/>
    <property type="project" value="UniProtKB-UniRule"/>
</dbReference>
<comment type="similarity">
    <text evidence="2 11 12">Belongs to the class-I aminoacyl-tRNA synthetase family.</text>
</comment>
<dbReference type="NCBIfam" id="TIGR00456">
    <property type="entry name" value="argS"/>
    <property type="match status" value="1"/>
</dbReference>
<dbReference type="Proteomes" id="UP000001700">
    <property type="component" value="Chromosome"/>
</dbReference>
<dbReference type="Pfam" id="PF00750">
    <property type="entry name" value="tRNA-synt_1d"/>
    <property type="match status" value="1"/>
</dbReference>
<evidence type="ECO:0000256" key="2">
    <source>
        <dbReference type="ARBA" id="ARBA00005594"/>
    </source>
</evidence>
<dbReference type="AlphaFoldDB" id="D4G8A3"/>
<dbReference type="InterPro" id="IPR009080">
    <property type="entry name" value="tRNAsynth_Ia_anticodon-bd"/>
</dbReference>
<dbReference type="OrthoDB" id="9803211at2"/>
<dbReference type="HOGENOM" id="CLU_006406_5_1_6"/>
<keyword evidence="4 11" id="KW-0963">Cytoplasm</keyword>
<dbReference type="Gene3D" id="3.30.1360.70">
    <property type="entry name" value="Arginyl tRNA synthetase N-terminal domain"/>
    <property type="match status" value="1"/>
</dbReference>
<keyword evidence="6 11" id="KW-0547">Nucleotide-binding</keyword>
<proteinExistence type="inferred from homology"/>
<dbReference type="SUPFAM" id="SSF47323">
    <property type="entry name" value="Anticodon-binding domain of a subclass of class I aminoacyl-tRNA synthetases"/>
    <property type="match status" value="1"/>
</dbReference>
<evidence type="ECO:0000256" key="7">
    <source>
        <dbReference type="ARBA" id="ARBA00022840"/>
    </source>
</evidence>
<dbReference type="GO" id="GO:0005524">
    <property type="term" value="F:ATP binding"/>
    <property type="evidence" value="ECO:0007669"/>
    <property type="project" value="UniProtKB-UniRule"/>
</dbReference>
<dbReference type="InterPro" id="IPR001278">
    <property type="entry name" value="Arg-tRNA-ligase"/>
</dbReference>
<feature type="short sequence motif" description="'HIGH' region" evidence="11">
    <location>
        <begin position="127"/>
        <end position="137"/>
    </location>
</feature>
<evidence type="ECO:0000256" key="5">
    <source>
        <dbReference type="ARBA" id="ARBA00022598"/>
    </source>
</evidence>
<name>D4G8A3_RIEPU</name>
<comment type="subcellular location">
    <subcellularLocation>
        <location evidence="1 11">Cytoplasm</location>
    </subcellularLocation>
</comment>
<dbReference type="SMART" id="SM00836">
    <property type="entry name" value="DALR_1"/>
    <property type="match status" value="1"/>
</dbReference>
<dbReference type="SUPFAM" id="SSF52374">
    <property type="entry name" value="Nucleotidylyl transferase"/>
    <property type="match status" value="1"/>
</dbReference>
<evidence type="ECO:0000313" key="15">
    <source>
        <dbReference type="EMBL" id="ADD79786.1"/>
    </source>
</evidence>
<evidence type="ECO:0000256" key="6">
    <source>
        <dbReference type="ARBA" id="ARBA00022741"/>
    </source>
</evidence>
<dbReference type="GO" id="GO:0004814">
    <property type="term" value="F:arginine-tRNA ligase activity"/>
    <property type="evidence" value="ECO:0007669"/>
    <property type="project" value="UniProtKB-UniRule"/>
</dbReference>
<dbReference type="RefSeq" id="WP_013087769.1">
    <property type="nucleotide sequence ID" value="NC_014109.1"/>
</dbReference>
<evidence type="ECO:0000256" key="12">
    <source>
        <dbReference type="RuleBase" id="RU363038"/>
    </source>
</evidence>
<keyword evidence="16" id="KW-1185">Reference proteome</keyword>